<dbReference type="GO" id="GO:0004818">
    <property type="term" value="F:glutamate-tRNA ligase activity"/>
    <property type="evidence" value="ECO:0007669"/>
    <property type="project" value="TreeGrafter"/>
</dbReference>
<dbReference type="InterPro" id="IPR000924">
    <property type="entry name" value="Glu/Gln-tRNA-synth"/>
</dbReference>
<evidence type="ECO:0000313" key="9">
    <source>
        <dbReference type="Proteomes" id="UP000232693"/>
    </source>
</evidence>
<feature type="binding site" evidence="7">
    <location>
        <begin position="4"/>
        <end position="8"/>
    </location>
    <ligand>
        <name>L-glutamate</name>
        <dbReference type="ChEBI" id="CHEBI:29985"/>
    </ligand>
</feature>
<dbReference type="EC" id="6.1.1.-" evidence="7"/>
<keyword evidence="2 7" id="KW-0479">Metal-binding</keyword>
<dbReference type="PANTHER" id="PTHR43311:SF1">
    <property type="entry name" value="GLUTAMYL-Q TRNA(ASP) SYNTHETASE"/>
    <property type="match status" value="1"/>
</dbReference>
<reference evidence="8 9" key="1">
    <citation type="submission" date="2017-12" db="EMBL/GenBank/DDBJ databases">
        <title>Kangiella profundi FT102 completed genome.</title>
        <authorList>
            <person name="Xu J."/>
            <person name="Wang J."/>
            <person name="Lu Y."/>
        </authorList>
    </citation>
    <scope>NUCLEOTIDE SEQUENCE [LARGE SCALE GENOMIC DNA]</scope>
    <source>
        <strain evidence="8 9">FT102</strain>
    </source>
</reference>
<feature type="binding site" evidence="7">
    <location>
        <position position="229"/>
    </location>
    <ligand>
        <name>ATP</name>
        <dbReference type="ChEBI" id="CHEBI:30616"/>
    </ligand>
</feature>
<evidence type="ECO:0000256" key="5">
    <source>
        <dbReference type="ARBA" id="ARBA00022840"/>
    </source>
</evidence>
<keyword evidence="4 7" id="KW-0862">Zinc</keyword>
<evidence type="ECO:0000313" key="8">
    <source>
        <dbReference type="EMBL" id="AUD77987.1"/>
    </source>
</evidence>
<dbReference type="KEGG" id="kpd:CW740_01515"/>
<feature type="binding site" evidence="7">
    <location>
        <position position="112"/>
    </location>
    <ligand>
        <name>Zn(2+)</name>
        <dbReference type="ChEBI" id="CHEBI:29105"/>
    </ligand>
</feature>
<comment type="cofactor">
    <cofactor evidence="7">
        <name>Zn(2+)</name>
        <dbReference type="ChEBI" id="CHEBI:29105"/>
    </cofactor>
    <text evidence="7">Binds 1 zinc ion per subunit.</text>
</comment>
<dbReference type="OrthoDB" id="9807503at2"/>
<keyword evidence="5 7" id="KW-0067">ATP-binding</keyword>
<feature type="binding site" evidence="7">
    <location>
        <position position="40"/>
    </location>
    <ligand>
        <name>L-glutamate</name>
        <dbReference type="ChEBI" id="CHEBI:29985"/>
    </ligand>
</feature>
<feature type="short sequence motif" description="'HIGH' region" evidence="7">
    <location>
        <begin position="7"/>
        <end position="17"/>
    </location>
</feature>
<dbReference type="GO" id="GO:0006424">
    <property type="term" value="P:glutamyl-tRNA aminoacylation"/>
    <property type="evidence" value="ECO:0007669"/>
    <property type="project" value="InterPro"/>
</dbReference>
<dbReference type="AlphaFoldDB" id="A0A2K9A997"/>
<comment type="similarity">
    <text evidence="7">Belongs to the class-I aminoacyl-tRNA synthetase family. GluQ subfamily.</text>
</comment>
<dbReference type="PRINTS" id="PR00987">
    <property type="entry name" value="TRNASYNTHGLU"/>
</dbReference>
<feature type="binding site" evidence="7">
    <location>
        <position position="188"/>
    </location>
    <ligand>
        <name>L-glutamate</name>
        <dbReference type="ChEBI" id="CHEBI:29985"/>
    </ligand>
</feature>
<dbReference type="GO" id="GO:0005524">
    <property type="term" value="F:ATP binding"/>
    <property type="evidence" value="ECO:0007669"/>
    <property type="project" value="UniProtKB-KW"/>
</dbReference>
<evidence type="ECO:0000256" key="4">
    <source>
        <dbReference type="ARBA" id="ARBA00022833"/>
    </source>
</evidence>
<dbReference type="FunFam" id="3.40.50.620:FF:000093">
    <property type="entry name" value="Glutamyl-Q tRNA(Asp) synthetase"/>
    <property type="match status" value="1"/>
</dbReference>
<dbReference type="InterPro" id="IPR020058">
    <property type="entry name" value="Glu/Gln-tRNA-synth_Ib_cat-dom"/>
</dbReference>
<feature type="short sequence motif" description="'KMSKS' region" evidence="7">
    <location>
        <begin position="226"/>
        <end position="230"/>
    </location>
</feature>
<sequence>MAGRFAPSPSGPLHFGSLIAAVGSYLIAKSRSSKWLVRIEDIDPPREVPGASDMILRQLEAFGLHWDGEVSYQSQHLDRYIHIIDQLKSRDLVYACNCTRKKIKSISHNGLYPNICANKHLSFAGEVAIKLRHGHGDYSFIDKIQGQCRFSPEIDQEDFTIRRKDGLIAYQLAVVVDDIEQGIDHVVRGCDLLDSTPRQLRLYEVLNSAPPDWYHLPLAINADGNKLSKQNHAPAIDSQQASRLLCRALEFLGHPIAKELQGDSPANILKLAVNHFRLSQIPAEQQILYLD</sequence>
<dbReference type="GO" id="GO:0005829">
    <property type="term" value="C:cytosol"/>
    <property type="evidence" value="ECO:0007669"/>
    <property type="project" value="TreeGrafter"/>
</dbReference>
<evidence type="ECO:0000256" key="6">
    <source>
        <dbReference type="ARBA" id="ARBA00023146"/>
    </source>
</evidence>
<dbReference type="Gene3D" id="3.40.50.620">
    <property type="entry name" value="HUPs"/>
    <property type="match status" value="1"/>
</dbReference>
<evidence type="ECO:0000256" key="1">
    <source>
        <dbReference type="ARBA" id="ARBA00022598"/>
    </source>
</evidence>
<keyword evidence="6 7" id="KW-0030">Aminoacyl-tRNA synthetase</keyword>
<dbReference type="InterPro" id="IPR022380">
    <property type="entry name" value="Glu-Q_tRNA(Asp)_Synthase"/>
</dbReference>
<comment type="function">
    <text evidence="7">Catalyzes the tRNA-independent activation of glutamate in presence of ATP and the subsequent transfer of glutamate onto a tRNA(Asp). Glutamate is transferred on the 2-amino-5-(4,5-dihydroxy-2-cyclopenten-1-yl) moiety of the queuosine in the wobble position of the QUC anticodon.</text>
</comment>
<dbReference type="RefSeq" id="WP_106645899.1">
    <property type="nucleotide sequence ID" value="NZ_BMGO01000001.1"/>
</dbReference>
<keyword evidence="3 7" id="KW-0547">Nucleotide-binding</keyword>
<gene>
    <name evidence="7" type="primary">gluQ</name>
    <name evidence="8" type="ORF">CW740_01515</name>
</gene>
<dbReference type="SUPFAM" id="SSF52374">
    <property type="entry name" value="Nucleotidylyl transferase"/>
    <property type="match status" value="1"/>
</dbReference>
<dbReference type="EMBL" id="CP025120">
    <property type="protein sequence ID" value="AUD77987.1"/>
    <property type="molecule type" value="Genomic_DNA"/>
</dbReference>
<dbReference type="GO" id="GO:0006400">
    <property type="term" value="P:tRNA modification"/>
    <property type="evidence" value="ECO:0007669"/>
    <property type="project" value="InterPro"/>
</dbReference>
<evidence type="ECO:0000256" key="2">
    <source>
        <dbReference type="ARBA" id="ARBA00022723"/>
    </source>
</evidence>
<proteinExistence type="inferred from homology"/>
<feature type="binding site" evidence="7">
    <location>
        <position position="96"/>
    </location>
    <ligand>
        <name>Zn(2+)</name>
        <dbReference type="ChEBI" id="CHEBI:29105"/>
    </ligand>
</feature>
<organism evidence="8 9">
    <name type="scientific">Kangiella profundi</name>
    <dbReference type="NCBI Taxonomy" id="1561924"/>
    <lineage>
        <taxon>Bacteria</taxon>
        <taxon>Pseudomonadati</taxon>
        <taxon>Pseudomonadota</taxon>
        <taxon>Gammaproteobacteria</taxon>
        <taxon>Kangiellales</taxon>
        <taxon>Kangiellaceae</taxon>
        <taxon>Kangiella</taxon>
    </lineage>
</organism>
<dbReference type="PANTHER" id="PTHR43311">
    <property type="entry name" value="GLUTAMATE--TRNA LIGASE"/>
    <property type="match status" value="1"/>
</dbReference>
<evidence type="ECO:0000256" key="3">
    <source>
        <dbReference type="ARBA" id="ARBA00022741"/>
    </source>
</evidence>
<keyword evidence="1 7" id="KW-0436">Ligase</keyword>
<protein>
    <recommendedName>
        <fullName evidence="7">Glutamyl-Q tRNA(Asp) synthetase</fullName>
        <shortName evidence="7">Glu-Q-RSs</shortName>
        <ecNumber evidence="7">6.1.1.-</ecNumber>
    </recommendedName>
</protein>
<feature type="binding site" evidence="7">
    <location>
        <position position="170"/>
    </location>
    <ligand>
        <name>L-glutamate</name>
        <dbReference type="ChEBI" id="CHEBI:29985"/>
    </ligand>
</feature>
<dbReference type="Pfam" id="PF00749">
    <property type="entry name" value="tRNA-synt_1c"/>
    <property type="match status" value="1"/>
</dbReference>
<keyword evidence="9" id="KW-1185">Reference proteome</keyword>
<feature type="binding site" evidence="7">
    <location>
        <position position="116"/>
    </location>
    <ligand>
        <name>Zn(2+)</name>
        <dbReference type="ChEBI" id="CHEBI:29105"/>
    </ligand>
</feature>
<dbReference type="InterPro" id="IPR049940">
    <property type="entry name" value="GluQ/Sye"/>
</dbReference>
<evidence type="ECO:0000256" key="7">
    <source>
        <dbReference type="HAMAP-Rule" id="MF_01428"/>
    </source>
</evidence>
<dbReference type="GO" id="GO:0008270">
    <property type="term" value="F:zinc ion binding"/>
    <property type="evidence" value="ECO:0007669"/>
    <property type="project" value="UniProtKB-UniRule"/>
</dbReference>
<dbReference type="Proteomes" id="UP000232693">
    <property type="component" value="Chromosome"/>
</dbReference>
<name>A0A2K9A997_9GAMM</name>
<dbReference type="HAMAP" id="MF_01428">
    <property type="entry name" value="Glu_Q_tRNA_synth"/>
    <property type="match status" value="1"/>
</dbReference>
<feature type="binding site" evidence="7">
    <location>
        <position position="98"/>
    </location>
    <ligand>
        <name>Zn(2+)</name>
        <dbReference type="ChEBI" id="CHEBI:29105"/>
    </ligand>
</feature>
<dbReference type="NCBIfam" id="NF004314">
    <property type="entry name" value="PRK05710.1-3"/>
    <property type="match status" value="1"/>
</dbReference>
<dbReference type="NCBIfam" id="TIGR03838">
    <property type="entry name" value="queuosine_YadB"/>
    <property type="match status" value="1"/>
</dbReference>
<accession>A0A2K9A997</accession>
<dbReference type="InterPro" id="IPR014729">
    <property type="entry name" value="Rossmann-like_a/b/a_fold"/>
</dbReference>